<dbReference type="GO" id="GO:0005737">
    <property type="term" value="C:cytoplasm"/>
    <property type="evidence" value="ECO:0007669"/>
    <property type="project" value="TreeGrafter"/>
</dbReference>
<dbReference type="GO" id="GO:0008725">
    <property type="term" value="F:DNA-3-methyladenine glycosylase activity"/>
    <property type="evidence" value="ECO:0007669"/>
    <property type="project" value="TreeGrafter"/>
</dbReference>
<dbReference type="EMBL" id="JAEPRQ010000001">
    <property type="protein sequence ID" value="MBK4214597.1"/>
    <property type="molecule type" value="Genomic_DNA"/>
</dbReference>
<keyword evidence="4" id="KW-0234">DNA repair</keyword>
<dbReference type="GO" id="GO:0032131">
    <property type="term" value="F:alkylated DNA binding"/>
    <property type="evidence" value="ECO:0007669"/>
    <property type="project" value="TreeGrafter"/>
</dbReference>
<dbReference type="RefSeq" id="WP_200683280.1">
    <property type="nucleotide sequence ID" value="NZ_JAEPRQ010000001.1"/>
</dbReference>
<dbReference type="CDD" id="cd00056">
    <property type="entry name" value="ENDO3c"/>
    <property type="match status" value="1"/>
</dbReference>
<dbReference type="SUPFAM" id="SSF48150">
    <property type="entry name" value="DNA-glycosylase"/>
    <property type="match status" value="1"/>
</dbReference>
<keyword evidence="3" id="KW-0227">DNA damage</keyword>
<dbReference type="GO" id="GO:0006307">
    <property type="term" value="P:DNA alkylation repair"/>
    <property type="evidence" value="ECO:0007669"/>
    <property type="project" value="TreeGrafter"/>
</dbReference>
<proteinExistence type="predicted"/>
<dbReference type="InterPro" id="IPR003265">
    <property type="entry name" value="HhH-GPD_domain"/>
</dbReference>
<gene>
    <name evidence="6" type="ORF">JJJ17_01515</name>
</gene>
<dbReference type="PANTHER" id="PTHR43003">
    <property type="entry name" value="DNA-3-METHYLADENINE GLYCOSYLASE"/>
    <property type="match status" value="1"/>
</dbReference>
<dbReference type="InterPro" id="IPR011257">
    <property type="entry name" value="DNA_glycosylase"/>
</dbReference>
<dbReference type="GO" id="GO:0006285">
    <property type="term" value="P:base-excision repair, AP site formation"/>
    <property type="evidence" value="ECO:0007669"/>
    <property type="project" value="TreeGrafter"/>
</dbReference>
<keyword evidence="7" id="KW-1185">Reference proteome</keyword>
<dbReference type="GO" id="GO:0032993">
    <property type="term" value="C:protein-DNA complex"/>
    <property type="evidence" value="ECO:0007669"/>
    <property type="project" value="TreeGrafter"/>
</dbReference>
<evidence type="ECO:0000259" key="5">
    <source>
        <dbReference type="SMART" id="SM00478"/>
    </source>
</evidence>
<accession>A0A934SFS7</accession>
<dbReference type="SMART" id="SM00478">
    <property type="entry name" value="ENDO3c"/>
    <property type="match status" value="1"/>
</dbReference>
<dbReference type="InterPro" id="IPR051912">
    <property type="entry name" value="Alkylbase_DNA_Glycosylase/TA"/>
</dbReference>
<comment type="catalytic activity">
    <reaction evidence="1">
        <text>Hydrolysis of alkylated DNA, releasing 3-methyladenine, 3-methylguanine, 7-methylguanine and 7-methyladenine.</text>
        <dbReference type="EC" id="3.2.2.21"/>
    </reaction>
</comment>
<evidence type="ECO:0000313" key="6">
    <source>
        <dbReference type="EMBL" id="MBK4214597.1"/>
    </source>
</evidence>
<comment type="caution">
    <text evidence="6">The sequence shown here is derived from an EMBL/GenBank/DDBJ whole genome shotgun (WGS) entry which is preliminary data.</text>
</comment>
<dbReference type="AlphaFoldDB" id="A0A934SFS7"/>
<evidence type="ECO:0000256" key="3">
    <source>
        <dbReference type="ARBA" id="ARBA00022763"/>
    </source>
</evidence>
<dbReference type="Gene3D" id="1.10.340.30">
    <property type="entry name" value="Hypothetical protein, domain 2"/>
    <property type="match status" value="1"/>
</dbReference>
<evidence type="ECO:0000256" key="2">
    <source>
        <dbReference type="ARBA" id="ARBA00012000"/>
    </source>
</evidence>
<reference evidence="6" key="1">
    <citation type="submission" date="2021-01" db="EMBL/GenBank/DDBJ databases">
        <title>Paracoccus amoyensis sp. nov., isolated from the surface seawater along the coast of Xiamen Island, China.</title>
        <authorList>
            <person name="Lyu L."/>
        </authorList>
    </citation>
    <scope>NUCLEOTIDE SEQUENCE</scope>
    <source>
        <strain evidence="6">MJ17</strain>
    </source>
</reference>
<dbReference type="GO" id="GO:0043916">
    <property type="term" value="F:DNA-7-methylguanine glycosylase activity"/>
    <property type="evidence" value="ECO:0007669"/>
    <property type="project" value="TreeGrafter"/>
</dbReference>
<dbReference type="Pfam" id="PF00730">
    <property type="entry name" value="HhH-GPD"/>
    <property type="match status" value="1"/>
</dbReference>
<name>A0A934SFS7_9RHOB</name>
<organism evidence="6 7">
    <name type="scientific">Paracoccus caeni</name>
    <dbReference type="NCBI Taxonomy" id="657651"/>
    <lineage>
        <taxon>Bacteria</taxon>
        <taxon>Pseudomonadati</taxon>
        <taxon>Pseudomonadota</taxon>
        <taxon>Alphaproteobacteria</taxon>
        <taxon>Rhodobacterales</taxon>
        <taxon>Paracoccaceae</taxon>
        <taxon>Paracoccus</taxon>
    </lineage>
</organism>
<evidence type="ECO:0000256" key="4">
    <source>
        <dbReference type="ARBA" id="ARBA00023204"/>
    </source>
</evidence>
<protein>
    <recommendedName>
        <fullName evidence="2">DNA-3-methyladenine glycosylase II</fullName>
        <ecNumber evidence="2">3.2.2.21</ecNumber>
    </recommendedName>
</protein>
<dbReference type="Proteomes" id="UP000640485">
    <property type="component" value="Unassembled WGS sequence"/>
</dbReference>
<dbReference type="PANTHER" id="PTHR43003:SF5">
    <property type="entry name" value="DNA-3-METHYLADENINE GLYCOSYLASE"/>
    <property type="match status" value="1"/>
</dbReference>
<dbReference type="EC" id="3.2.2.21" evidence="2"/>
<feature type="domain" description="HhH-GPD" evidence="5">
    <location>
        <begin position="55"/>
        <end position="203"/>
    </location>
</feature>
<evidence type="ECO:0000313" key="7">
    <source>
        <dbReference type="Proteomes" id="UP000640485"/>
    </source>
</evidence>
<evidence type="ECO:0000256" key="1">
    <source>
        <dbReference type="ARBA" id="ARBA00000086"/>
    </source>
</evidence>
<dbReference type="Gene3D" id="1.10.1670.40">
    <property type="match status" value="1"/>
</dbReference>
<sequence length="211" mass="22939">MADTGRIIETPEDILEGAAHLARICPVWARVLPQLDPLPLRRSEAGFRTMANAIVGQQISIAAAGSIWARMEAAGLLTPEAIAAASDEELRAVGLSRPKVKYLRGIATAGLDWDALHLLPDDKAIAELVALPGIGLWTAEIYLKFALGRADVFAAGDLALQEAARIMYDLPERPNPAQLRELALPWSPWRSVAARGLWAYYRQAKGKEGIR</sequence>